<comment type="subcellular location">
    <subcellularLocation>
        <location evidence="1">Cell membrane</location>
        <topology evidence="1">Single-pass type I membrane protein</topology>
    </subcellularLocation>
    <subcellularLocation>
        <location evidence="2">Secreted</location>
    </subcellularLocation>
</comment>
<dbReference type="InterPro" id="IPR050127">
    <property type="entry name" value="Serine_Proteases_S1"/>
</dbReference>
<evidence type="ECO:0000256" key="9">
    <source>
        <dbReference type="ARBA" id="ARBA00022729"/>
    </source>
</evidence>
<dbReference type="Gene3D" id="2.40.10.10">
    <property type="entry name" value="Trypsin-like serine proteases"/>
    <property type="match status" value="1"/>
</dbReference>
<evidence type="ECO:0000256" key="7">
    <source>
        <dbReference type="ARBA" id="ARBA00022670"/>
    </source>
</evidence>
<keyword evidence="4" id="KW-0964">Secreted</keyword>
<feature type="domain" description="Kringle" evidence="21">
    <location>
        <begin position="222"/>
        <end position="304"/>
    </location>
</feature>
<dbReference type="GO" id="GO:0005886">
    <property type="term" value="C:plasma membrane"/>
    <property type="evidence" value="ECO:0007669"/>
    <property type="project" value="UniProtKB-SubCell"/>
</dbReference>
<keyword evidence="5 18" id="KW-0245">EGF-like domain</keyword>
<dbReference type="GO" id="GO:0023052">
    <property type="term" value="P:signaling"/>
    <property type="evidence" value="ECO:0007669"/>
    <property type="project" value="UniProtKB-ARBA"/>
</dbReference>
<dbReference type="PRINTS" id="PR00722">
    <property type="entry name" value="CHYMOTRYPSIN"/>
</dbReference>
<evidence type="ECO:0000256" key="1">
    <source>
        <dbReference type="ARBA" id="ARBA00004251"/>
    </source>
</evidence>
<dbReference type="InterPro" id="IPR043504">
    <property type="entry name" value="Peptidase_S1_PA_chymotrypsin"/>
</dbReference>
<evidence type="ECO:0000259" key="20">
    <source>
        <dbReference type="PROSITE" id="PS50026"/>
    </source>
</evidence>
<reference evidence="23" key="2">
    <citation type="submission" date="2025-08" db="UniProtKB">
        <authorList>
            <consortium name="Ensembl"/>
        </authorList>
    </citation>
    <scope>IDENTIFICATION</scope>
</reference>
<dbReference type="InterPro" id="IPR013806">
    <property type="entry name" value="Kringle-like"/>
</dbReference>
<dbReference type="GO" id="GO:0005615">
    <property type="term" value="C:extracellular space"/>
    <property type="evidence" value="ECO:0007669"/>
    <property type="project" value="TreeGrafter"/>
</dbReference>
<comment type="caution">
    <text evidence="18">Lacks conserved residue(s) required for the propagation of feature annotation.</text>
</comment>
<reference evidence="24" key="1">
    <citation type="journal article" date="2017" name="PLoS ONE">
        <title>The Agassiz's desert tortoise genome provides a resource for the conservation of a threatened species.</title>
        <authorList>
            <person name="Tollis M."/>
            <person name="DeNardo D.F."/>
            <person name="Cornelius J.A."/>
            <person name="Dolby G.A."/>
            <person name="Edwards T."/>
            <person name="Henen B.T."/>
            <person name="Karl A.E."/>
            <person name="Murphy R.W."/>
            <person name="Kusumi K."/>
        </authorList>
    </citation>
    <scope>NUCLEOTIDE SEQUENCE [LARGE SCALE GENOMIC DNA]</scope>
</reference>
<evidence type="ECO:0000256" key="17">
    <source>
        <dbReference type="ARBA" id="ARBA00023180"/>
    </source>
</evidence>
<dbReference type="InterPro" id="IPR001881">
    <property type="entry name" value="EGF-like_Ca-bd_dom"/>
</dbReference>
<dbReference type="InterPro" id="IPR001314">
    <property type="entry name" value="Peptidase_S1A"/>
</dbReference>
<keyword evidence="14" id="KW-1133">Transmembrane helix</keyword>
<evidence type="ECO:0000259" key="22">
    <source>
        <dbReference type="PROSITE" id="PS50240"/>
    </source>
</evidence>
<dbReference type="Pfam" id="PF00051">
    <property type="entry name" value="Kringle"/>
    <property type="match status" value="1"/>
</dbReference>
<dbReference type="Pfam" id="PF00008">
    <property type="entry name" value="EGF"/>
    <property type="match status" value="2"/>
</dbReference>
<evidence type="ECO:0000256" key="19">
    <source>
        <dbReference type="PROSITE-ProRule" id="PRU00121"/>
    </source>
</evidence>
<dbReference type="FunFam" id="2.40.20.10:FF:000001">
    <property type="entry name" value="Urokinase-type plasminogen activator"/>
    <property type="match status" value="1"/>
</dbReference>
<evidence type="ECO:0000256" key="14">
    <source>
        <dbReference type="ARBA" id="ARBA00022989"/>
    </source>
</evidence>
<evidence type="ECO:0000313" key="23">
    <source>
        <dbReference type="Ensembl" id="ENSGAGP00000013544.1"/>
    </source>
</evidence>
<dbReference type="GO" id="GO:0005509">
    <property type="term" value="F:calcium ion binding"/>
    <property type="evidence" value="ECO:0007669"/>
    <property type="project" value="InterPro"/>
</dbReference>
<dbReference type="GO" id="GO:0006508">
    <property type="term" value="P:proteolysis"/>
    <property type="evidence" value="ECO:0007669"/>
    <property type="project" value="UniProtKB-KW"/>
</dbReference>
<evidence type="ECO:0000256" key="13">
    <source>
        <dbReference type="ARBA" id="ARBA00022837"/>
    </source>
</evidence>
<dbReference type="PROSITE" id="PS50070">
    <property type="entry name" value="KRINGLE_2"/>
    <property type="match status" value="1"/>
</dbReference>
<evidence type="ECO:0000256" key="3">
    <source>
        <dbReference type="ARBA" id="ARBA00022475"/>
    </source>
</evidence>
<dbReference type="SUPFAM" id="SSF57196">
    <property type="entry name" value="EGF/Laminin"/>
    <property type="match status" value="1"/>
</dbReference>
<dbReference type="InterPro" id="IPR038178">
    <property type="entry name" value="Kringle_sf"/>
</dbReference>
<dbReference type="InterPro" id="IPR033116">
    <property type="entry name" value="TRYPSIN_SER"/>
</dbReference>
<dbReference type="InterPro" id="IPR018056">
    <property type="entry name" value="Kringle_CS"/>
</dbReference>
<dbReference type="GO" id="GO:0004252">
    <property type="term" value="F:serine-type endopeptidase activity"/>
    <property type="evidence" value="ECO:0007669"/>
    <property type="project" value="InterPro"/>
</dbReference>
<dbReference type="SMART" id="SM00130">
    <property type="entry name" value="KR"/>
    <property type="match status" value="1"/>
</dbReference>
<dbReference type="GO" id="GO:0007154">
    <property type="term" value="P:cell communication"/>
    <property type="evidence" value="ECO:0007669"/>
    <property type="project" value="UniProtKB-ARBA"/>
</dbReference>
<dbReference type="FunFam" id="2.10.25.10:FF:000118">
    <property type="entry name" value="protein delta homolog 2"/>
    <property type="match status" value="1"/>
</dbReference>
<feature type="domain" description="Peptidase S1" evidence="22">
    <location>
        <begin position="338"/>
        <end position="576"/>
    </location>
</feature>
<feature type="disulfide bond" evidence="18">
    <location>
        <begin position="207"/>
        <end position="216"/>
    </location>
</feature>
<dbReference type="STRING" id="38772.ENSGAGP00000013544"/>
<keyword evidence="7" id="KW-0645">Protease</keyword>
<proteinExistence type="predicted"/>
<evidence type="ECO:0000259" key="21">
    <source>
        <dbReference type="PROSITE" id="PS50070"/>
    </source>
</evidence>
<keyword evidence="16 18" id="KW-1015">Disulfide bond</keyword>
<keyword evidence="11" id="KW-0378">Hydrolase</keyword>
<dbReference type="AlphaFoldDB" id="A0A452HFD2"/>
<dbReference type="PROSITE" id="PS00021">
    <property type="entry name" value="KRINGLE_1"/>
    <property type="match status" value="1"/>
</dbReference>
<dbReference type="InterPro" id="IPR009003">
    <property type="entry name" value="Peptidase_S1_PA"/>
</dbReference>
<dbReference type="PROSITE" id="PS01186">
    <property type="entry name" value="EGF_2"/>
    <property type="match status" value="3"/>
</dbReference>
<evidence type="ECO:0000256" key="12">
    <source>
        <dbReference type="ARBA" id="ARBA00022825"/>
    </source>
</evidence>
<evidence type="ECO:0000256" key="18">
    <source>
        <dbReference type="PROSITE-ProRule" id="PRU00076"/>
    </source>
</evidence>
<keyword evidence="9" id="KW-0732">Signal</keyword>
<protein>
    <submittedName>
        <fullName evidence="23">Uncharacterized protein</fullName>
    </submittedName>
</protein>
<evidence type="ECO:0000256" key="6">
    <source>
        <dbReference type="ARBA" id="ARBA00022572"/>
    </source>
</evidence>
<keyword evidence="15" id="KW-0472">Membrane</keyword>
<dbReference type="PROSITE" id="PS00135">
    <property type="entry name" value="TRYPSIN_SER"/>
    <property type="match status" value="1"/>
</dbReference>
<dbReference type="PROSITE" id="PS50240">
    <property type="entry name" value="TRYPSIN_DOM"/>
    <property type="match status" value="1"/>
</dbReference>
<dbReference type="FunFam" id="2.40.10.10:FF:000069">
    <property type="entry name" value="Hyaluronan-binding protein 2"/>
    <property type="match status" value="1"/>
</dbReference>
<dbReference type="SMART" id="SM00179">
    <property type="entry name" value="EGF_CA"/>
    <property type="match status" value="2"/>
</dbReference>
<dbReference type="CDD" id="cd00108">
    <property type="entry name" value="KR"/>
    <property type="match status" value="1"/>
</dbReference>
<dbReference type="SMART" id="SM00020">
    <property type="entry name" value="Tryp_SPc"/>
    <property type="match status" value="1"/>
</dbReference>
<feature type="disulfide bond" evidence="18">
    <location>
        <begin position="128"/>
        <end position="137"/>
    </location>
</feature>
<dbReference type="Gene3D" id="2.10.25.10">
    <property type="entry name" value="Laminin"/>
    <property type="match status" value="2"/>
</dbReference>
<dbReference type="Proteomes" id="UP000291020">
    <property type="component" value="Unassembled WGS sequence"/>
</dbReference>
<accession>A0A452HFD2</accession>
<dbReference type="PRINTS" id="PR00018">
    <property type="entry name" value="KRINGLE"/>
</dbReference>
<dbReference type="InterPro" id="IPR000001">
    <property type="entry name" value="Kringle"/>
</dbReference>
<dbReference type="FunFam" id="2.10.25.10:FF:000391">
    <property type="entry name" value="Weary, isoform C"/>
    <property type="match status" value="1"/>
</dbReference>
<dbReference type="Ensembl" id="ENSGAGT00000015505.1">
    <property type="protein sequence ID" value="ENSGAGP00000013544.1"/>
    <property type="gene ID" value="ENSGAGG00000010295.1"/>
</dbReference>
<sequence>MKKWGLPYLTTCTFIGSGRSICDAHCCHDIPNGSSVQLSSYPRERIFYNAIFPLIIFSPLSFHAPIDRTDYYEYDDEHVPPEENTPATDREYFTYPDWFYEYFDPCSSKPCKNSGECKRNRNRYTCLCPMPYAGTRCEKVKNMCERNSCGKGDCLIMLTPPYSQCTCRHPYKPPYCNKASSACKPNPCKNGGVCLQRRIRSKFSCQCAEPFRGRFCEIGPEDCYEQDGHDYRGKVSQTRSGETCLHWNSNLLLDESYNAFMEDAEYYGIGEHNFCRNPDGDVKPWCFIKTDNKVKWDSCDTSPCSTPVTTVAPAVLPIVGKTFNVCGQPEAERMLKRIYGGAKTMSGKHPWMASLQSKRSLGPPMPKGHFCGGALIKPCWVLTAGHSDNLQVFLGKQDLERTEYHEQKFDVEKIIRHGHYKERNDIPFNDIALLKLKPVDGHCALETKYVKTVCLPNAPFPDGTECYISGWGVTETGEGSRQLLDARVKLISKTRCNARCAYDNKLDESMLCAGNLQAPGIDTCQGDSGGPLTCVQNGSYYVYGIVSWGEQCGLKDKPGVYTQVTRFLNWIKSKIQQESSSRE</sequence>
<feature type="domain" description="EGF-like" evidence="20">
    <location>
        <begin position="179"/>
        <end position="217"/>
    </location>
</feature>
<evidence type="ECO:0000313" key="24">
    <source>
        <dbReference type="Proteomes" id="UP000291020"/>
    </source>
</evidence>
<evidence type="ECO:0000256" key="10">
    <source>
        <dbReference type="ARBA" id="ARBA00022737"/>
    </source>
</evidence>
<keyword evidence="6 19" id="KW-0420">Kringle</keyword>
<dbReference type="InterPro" id="IPR001254">
    <property type="entry name" value="Trypsin_dom"/>
</dbReference>
<evidence type="ECO:0000256" key="5">
    <source>
        <dbReference type="ARBA" id="ARBA00022536"/>
    </source>
</evidence>
<dbReference type="SUPFAM" id="SSF57440">
    <property type="entry name" value="Kringle-like"/>
    <property type="match status" value="1"/>
</dbReference>
<evidence type="ECO:0000256" key="8">
    <source>
        <dbReference type="ARBA" id="ARBA00022692"/>
    </source>
</evidence>
<dbReference type="CDD" id="cd00054">
    <property type="entry name" value="EGF_CA"/>
    <property type="match status" value="2"/>
</dbReference>
<evidence type="ECO:0000256" key="16">
    <source>
        <dbReference type="ARBA" id="ARBA00023157"/>
    </source>
</evidence>
<keyword evidence="17" id="KW-0325">Glycoprotein</keyword>
<keyword evidence="12" id="KW-0720">Serine protease</keyword>
<keyword evidence="3" id="KW-1003">Cell membrane</keyword>
<keyword evidence="13" id="KW-0106">Calcium</keyword>
<reference evidence="23" key="3">
    <citation type="submission" date="2025-09" db="UniProtKB">
        <authorList>
            <consortium name="Ensembl"/>
        </authorList>
    </citation>
    <scope>IDENTIFICATION</scope>
</reference>
<keyword evidence="10" id="KW-0677">Repeat</keyword>
<dbReference type="SMART" id="SM00181">
    <property type="entry name" value="EGF"/>
    <property type="match status" value="3"/>
</dbReference>
<feature type="domain" description="EGF-like" evidence="20">
    <location>
        <begin position="102"/>
        <end position="138"/>
    </location>
</feature>
<name>A0A452HFD2_9SAUR</name>
<dbReference type="Pfam" id="PF00089">
    <property type="entry name" value="Trypsin"/>
    <property type="match status" value="1"/>
</dbReference>
<dbReference type="SUPFAM" id="SSF50494">
    <property type="entry name" value="Trypsin-like serine proteases"/>
    <property type="match status" value="1"/>
</dbReference>
<dbReference type="CDD" id="cd00190">
    <property type="entry name" value="Tryp_SPc"/>
    <property type="match status" value="1"/>
</dbReference>
<feature type="disulfide bond" evidence="18">
    <location>
        <begin position="188"/>
        <end position="205"/>
    </location>
</feature>
<keyword evidence="8" id="KW-0812">Transmembrane</keyword>
<dbReference type="PROSITE" id="PS00022">
    <property type="entry name" value="EGF_1"/>
    <property type="match status" value="2"/>
</dbReference>
<dbReference type="PROSITE" id="PS50026">
    <property type="entry name" value="EGF_3"/>
    <property type="match status" value="2"/>
</dbReference>
<dbReference type="PANTHER" id="PTHR24264:SF40">
    <property type="entry name" value="HYALURONAN-BINDING PROTEIN 2"/>
    <property type="match status" value="1"/>
</dbReference>
<dbReference type="PANTHER" id="PTHR24264">
    <property type="entry name" value="TRYPSIN-RELATED"/>
    <property type="match status" value="1"/>
</dbReference>
<evidence type="ECO:0000256" key="15">
    <source>
        <dbReference type="ARBA" id="ARBA00023136"/>
    </source>
</evidence>
<dbReference type="InterPro" id="IPR000742">
    <property type="entry name" value="EGF"/>
</dbReference>
<dbReference type="Gene3D" id="2.40.20.10">
    <property type="entry name" value="Plasminogen Kringle 4"/>
    <property type="match status" value="1"/>
</dbReference>
<evidence type="ECO:0000256" key="2">
    <source>
        <dbReference type="ARBA" id="ARBA00004613"/>
    </source>
</evidence>
<evidence type="ECO:0000256" key="4">
    <source>
        <dbReference type="ARBA" id="ARBA00022525"/>
    </source>
</evidence>
<evidence type="ECO:0000256" key="11">
    <source>
        <dbReference type="ARBA" id="ARBA00022801"/>
    </source>
</evidence>
<organism evidence="23 24">
    <name type="scientific">Gopherus agassizii</name>
    <name type="common">Agassiz's desert tortoise</name>
    <dbReference type="NCBI Taxonomy" id="38772"/>
    <lineage>
        <taxon>Eukaryota</taxon>
        <taxon>Metazoa</taxon>
        <taxon>Chordata</taxon>
        <taxon>Craniata</taxon>
        <taxon>Vertebrata</taxon>
        <taxon>Euteleostomi</taxon>
        <taxon>Archelosauria</taxon>
        <taxon>Testudinata</taxon>
        <taxon>Testudines</taxon>
        <taxon>Cryptodira</taxon>
        <taxon>Durocryptodira</taxon>
        <taxon>Testudinoidea</taxon>
        <taxon>Testudinidae</taxon>
        <taxon>Gopherus</taxon>
    </lineage>
</organism>
<keyword evidence="24" id="KW-1185">Reference proteome</keyword>